<accession>A0A2W7G133</accession>
<keyword evidence="2" id="KW-1185">Reference proteome</keyword>
<evidence type="ECO:0000313" key="1">
    <source>
        <dbReference type="EMBL" id="PZV98724.1"/>
    </source>
</evidence>
<sequence length="140" mass="16510">MSKLLIGKVYKQRNKENSLPVTKDRKGNEIDAYGASRPYLIFYSNDKVYYLSTKSRTDKNRELTTQDEENVILKKNLYDNDKEIAINCLAINVMDMELFESLYEEDNELNNSPASAYTYDKVMKKLHENLKNIQYFEIKK</sequence>
<evidence type="ECO:0000313" key="2">
    <source>
        <dbReference type="Proteomes" id="UP000249646"/>
    </source>
</evidence>
<organism evidence="1 2">
    <name type="scientific">Metamycoplasma auris</name>
    <dbReference type="NCBI Taxonomy" id="51363"/>
    <lineage>
        <taxon>Bacteria</taxon>
        <taxon>Bacillati</taxon>
        <taxon>Mycoplasmatota</taxon>
        <taxon>Mycoplasmoidales</taxon>
        <taxon>Metamycoplasmataceae</taxon>
        <taxon>Metamycoplasma</taxon>
    </lineage>
</organism>
<name>A0A2W7G133_9BACT</name>
<protein>
    <submittedName>
        <fullName evidence="1">Uncharacterized protein</fullName>
    </submittedName>
</protein>
<dbReference type="EMBL" id="QKUB01000012">
    <property type="protein sequence ID" value="PZV98724.1"/>
    <property type="molecule type" value="Genomic_DNA"/>
</dbReference>
<gene>
    <name evidence="1" type="ORF">BCF89_1124</name>
</gene>
<proteinExistence type="predicted"/>
<dbReference type="AlphaFoldDB" id="A0A2W7G133"/>
<reference evidence="1 2" key="1">
    <citation type="submission" date="2018-06" db="EMBL/GenBank/DDBJ databases">
        <title>Genomic Encyclopedia of Archaeal and Bacterial Type Strains, Phase II (KMG-II): from individual species to whole genera.</title>
        <authorList>
            <person name="Goeker M."/>
        </authorList>
    </citation>
    <scope>NUCLEOTIDE SEQUENCE [LARGE SCALE GENOMIC DNA]</scope>
    <source>
        <strain evidence="1 2">ATCC 51348</strain>
    </source>
</reference>
<dbReference type="OrthoDB" id="397790at2"/>
<comment type="caution">
    <text evidence="1">The sequence shown here is derived from an EMBL/GenBank/DDBJ whole genome shotgun (WGS) entry which is preliminary data.</text>
</comment>
<dbReference type="Proteomes" id="UP000249646">
    <property type="component" value="Unassembled WGS sequence"/>
</dbReference>
<dbReference type="RefSeq" id="WP_111518857.1">
    <property type="nucleotide sequence ID" value="NZ_QKUB01000012.1"/>
</dbReference>
<dbReference type="NCBIfam" id="NF045891">
    <property type="entry name" value="ICE_Mbov_0400"/>
    <property type="match status" value="1"/>
</dbReference>